<evidence type="ECO:0000256" key="5">
    <source>
        <dbReference type="ARBA" id="ARBA00022840"/>
    </source>
</evidence>
<keyword evidence="1" id="KW-0723">Serine/threonine-protein kinase</keyword>
<evidence type="ECO:0000256" key="2">
    <source>
        <dbReference type="ARBA" id="ARBA00022679"/>
    </source>
</evidence>
<comment type="caution">
    <text evidence="8">The sequence shown here is derived from an EMBL/GenBank/DDBJ whole genome shotgun (WGS) entry which is preliminary data.</text>
</comment>
<evidence type="ECO:0000256" key="1">
    <source>
        <dbReference type="ARBA" id="ARBA00022527"/>
    </source>
</evidence>
<reference evidence="8 9" key="1">
    <citation type="submission" date="2023-01" db="EMBL/GenBank/DDBJ databases">
        <title>Analysis of 21 Apiospora genomes using comparative genomics revels a genus with tremendous synthesis potential of carbohydrate active enzymes and secondary metabolites.</title>
        <authorList>
            <person name="Sorensen T."/>
        </authorList>
    </citation>
    <scope>NUCLEOTIDE SEQUENCE [LARGE SCALE GENOMIC DNA]</scope>
    <source>
        <strain evidence="8 9">CBS 135458</strain>
    </source>
</reference>
<evidence type="ECO:0000259" key="7">
    <source>
        <dbReference type="PROSITE" id="PS50011"/>
    </source>
</evidence>
<dbReference type="GeneID" id="92097894"/>
<gene>
    <name evidence="8" type="ORF">PG994_013422</name>
</gene>
<keyword evidence="9" id="KW-1185">Reference proteome</keyword>
<dbReference type="SUPFAM" id="SSF56112">
    <property type="entry name" value="Protein kinase-like (PK-like)"/>
    <property type="match status" value="1"/>
</dbReference>
<evidence type="ECO:0000313" key="9">
    <source>
        <dbReference type="Proteomes" id="UP001480595"/>
    </source>
</evidence>
<feature type="region of interest" description="Disordered" evidence="6">
    <location>
        <begin position="75"/>
        <end position="99"/>
    </location>
</feature>
<keyword evidence="4" id="KW-0418">Kinase</keyword>
<dbReference type="InterPro" id="IPR011009">
    <property type="entry name" value="Kinase-like_dom_sf"/>
</dbReference>
<evidence type="ECO:0000256" key="3">
    <source>
        <dbReference type="ARBA" id="ARBA00022741"/>
    </source>
</evidence>
<dbReference type="EMBL" id="JAQQWL010000013">
    <property type="protein sequence ID" value="KAK8042939.1"/>
    <property type="molecule type" value="Genomic_DNA"/>
</dbReference>
<proteinExistence type="predicted"/>
<evidence type="ECO:0000256" key="6">
    <source>
        <dbReference type="SAM" id="MobiDB-lite"/>
    </source>
</evidence>
<feature type="compositionally biased region" description="Basic and acidic residues" evidence="6">
    <location>
        <begin position="88"/>
        <end position="99"/>
    </location>
</feature>
<keyword evidence="2" id="KW-0808">Transferase</keyword>
<dbReference type="InterPro" id="IPR000719">
    <property type="entry name" value="Prot_kinase_dom"/>
</dbReference>
<keyword evidence="5" id="KW-0067">ATP-binding</keyword>
<name>A0ABR1T8L7_9PEZI</name>
<feature type="region of interest" description="Disordered" evidence="6">
    <location>
        <begin position="1"/>
        <end position="26"/>
    </location>
</feature>
<dbReference type="PANTHER" id="PTHR24351">
    <property type="entry name" value="RIBOSOMAL PROTEIN S6 KINASE"/>
    <property type="match status" value="1"/>
</dbReference>
<dbReference type="Pfam" id="PF00069">
    <property type="entry name" value="Pkinase"/>
    <property type="match status" value="1"/>
</dbReference>
<accession>A0ABR1T8L7</accession>
<dbReference type="Gene3D" id="1.10.510.10">
    <property type="entry name" value="Transferase(Phosphotransferase) domain 1"/>
    <property type="match status" value="1"/>
</dbReference>
<evidence type="ECO:0000256" key="4">
    <source>
        <dbReference type="ARBA" id="ARBA00022777"/>
    </source>
</evidence>
<dbReference type="Proteomes" id="UP001480595">
    <property type="component" value="Unassembled WGS sequence"/>
</dbReference>
<dbReference type="RefSeq" id="XP_066709792.1">
    <property type="nucleotide sequence ID" value="XM_066864831.1"/>
</dbReference>
<protein>
    <recommendedName>
        <fullName evidence="7">Protein kinase domain-containing protein</fullName>
    </recommendedName>
</protein>
<dbReference type="PROSITE" id="PS50011">
    <property type="entry name" value="PROTEIN_KINASE_DOM"/>
    <property type="match status" value="1"/>
</dbReference>
<organism evidence="8 9">
    <name type="scientific">Apiospora phragmitis</name>
    <dbReference type="NCBI Taxonomy" id="2905665"/>
    <lineage>
        <taxon>Eukaryota</taxon>
        <taxon>Fungi</taxon>
        <taxon>Dikarya</taxon>
        <taxon>Ascomycota</taxon>
        <taxon>Pezizomycotina</taxon>
        <taxon>Sordariomycetes</taxon>
        <taxon>Xylariomycetidae</taxon>
        <taxon>Amphisphaeriales</taxon>
        <taxon>Apiosporaceae</taxon>
        <taxon>Apiospora</taxon>
    </lineage>
</organism>
<evidence type="ECO:0000313" key="8">
    <source>
        <dbReference type="EMBL" id="KAK8042939.1"/>
    </source>
</evidence>
<sequence length="99" mass="11269">MSHIESDGGYISHQGPRYPAPELLQGEQNESRAADWWTLGVLLFEMLTGLPPFYGDDVEQIRRNIQSRLLELPDSLPSSTRDMISKLLDPRPDRRLGGY</sequence>
<keyword evidence="3" id="KW-0547">Nucleotide-binding</keyword>
<feature type="domain" description="Protein kinase" evidence="7">
    <location>
        <begin position="1"/>
        <end position="99"/>
    </location>
</feature>